<comment type="caution">
    <text evidence="1">The sequence shown here is derived from an EMBL/GenBank/DDBJ whole genome shotgun (WGS) entry which is preliminary data.</text>
</comment>
<dbReference type="PATRIC" id="fig|1619098.3.peg.377"/>
<dbReference type="EMBL" id="LBSK01000034">
    <property type="protein sequence ID" value="KKQ15902.1"/>
    <property type="molecule type" value="Genomic_DNA"/>
</dbReference>
<dbReference type="AlphaFoldDB" id="A0A0G0FD79"/>
<dbReference type="InterPro" id="IPR011101">
    <property type="entry name" value="DUF5131"/>
</dbReference>
<dbReference type="Pfam" id="PF07505">
    <property type="entry name" value="DUF5131"/>
    <property type="match status" value="1"/>
</dbReference>
<protein>
    <submittedName>
        <fullName evidence="1">Phage Gp37Gp68 family protein</fullName>
    </submittedName>
</protein>
<evidence type="ECO:0000313" key="1">
    <source>
        <dbReference type="EMBL" id="KKQ15902.1"/>
    </source>
</evidence>
<gene>
    <name evidence="1" type="ORF">US29_C0034G0006</name>
</gene>
<organism evidence="1 2">
    <name type="scientific">candidate division WS6 bacterium GW2011_GWF1_36_8</name>
    <dbReference type="NCBI Taxonomy" id="1619098"/>
    <lineage>
        <taxon>Bacteria</taxon>
        <taxon>Candidatus Dojkabacteria</taxon>
    </lineage>
</organism>
<evidence type="ECO:0000313" key="2">
    <source>
        <dbReference type="Proteomes" id="UP000033886"/>
    </source>
</evidence>
<name>A0A0G0FD79_9BACT</name>
<reference evidence="1 2" key="1">
    <citation type="journal article" date="2015" name="Nature">
        <title>rRNA introns, odd ribosomes, and small enigmatic genomes across a large radiation of phyla.</title>
        <authorList>
            <person name="Brown C.T."/>
            <person name="Hug L.A."/>
            <person name="Thomas B.C."/>
            <person name="Sharon I."/>
            <person name="Castelle C.J."/>
            <person name="Singh A."/>
            <person name="Wilkins M.J."/>
            <person name="Williams K.H."/>
            <person name="Banfield J.F."/>
        </authorList>
    </citation>
    <scope>NUCLEOTIDE SEQUENCE [LARGE SCALE GENOMIC DNA]</scope>
</reference>
<proteinExistence type="predicted"/>
<sequence length="337" mass="38418">MSATKEHYHDQIEAGQRGKLHKISWLNMPGYKPETWNPIVGCSKVSPGCDNCYAERMAVRLASMPNQSVSLDYKCVLFPDQNNKQTSWNGHTIFRQEQLLIPFKWKTPRMIFVCSMGDLFHESVSHEFKKLVFQVIHDKPTHIFVVLTKRPESMAKFFSWLKNSNVAANFPNLWLGVTAENQEEANKRIPILLQIPAAKRFVSIEPMLGPVDLAWIADSSIHAIDSLDNNSITHDNNVIEKGLDWVICGGESGPKARPMHPDWVRTIRDQCQKAGVPFFFKQWGEWVSANIGDVKKYPLSILKGITDHRMVYAKVGRKAAGDLLDGKEWHEWPKSLP</sequence>
<dbReference type="Proteomes" id="UP000033886">
    <property type="component" value="Unassembled WGS sequence"/>
</dbReference>
<accession>A0A0G0FD79</accession>